<organism evidence="3 4">
    <name type="scientific">Parnassius apollo</name>
    <name type="common">Apollo butterfly</name>
    <name type="synonym">Papilio apollo</name>
    <dbReference type="NCBI Taxonomy" id="110799"/>
    <lineage>
        <taxon>Eukaryota</taxon>
        <taxon>Metazoa</taxon>
        <taxon>Ecdysozoa</taxon>
        <taxon>Arthropoda</taxon>
        <taxon>Hexapoda</taxon>
        <taxon>Insecta</taxon>
        <taxon>Pterygota</taxon>
        <taxon>Neoptera</taxon>
        <taxon>Endopterygota</taxon>
        <taxon>Lepidoptera</taxon>
        <taxon>Glossata</taxon>
        <taxon>Ditrysia</taxon>
        <taxon>Papilionoidea</taxon>
        <taxon>Papilionidae</taxon>
        <taxon>Parnassiinae</taxon>
        <taxon>Parnassini</taxon>
        <taxon>Parnassius</taxon>
        <taxon>Parnassius</taxon>
    </lineage>
</organism>
<name>A0A8S3W8T9_PARAO</name>
<keyword evidence="1" id="KW-0067">ATP-binding</keyword>
<dbReference type="GO" id="GO:0005524">
    <property type="term" value="F:ATP binding"/>
    <property type="evidence" value="ECO:0007669"/>
    <property type="project" value="UniProtKB-UniRule"/>
</dbReference>
<dbReference type="InterPro" id="IPR017441">
    <property type="entry name" value="Protein_kinase_ATP_BS"/>
</dbReference>
<dbReference type="Proteomes" id="UP000691718">
    <property type="component" value="Unassembled WGS sequence"/>
</dbReference>
<evidence type="ECO:0000256" key="2">
    <source>
        <dbReference type="SAM" id="MobiDB-lite"/>
    </source>
</evidence>
<evidence type="ECO:0000313" key="4">
    <source>
        <dbReference type="Proteomes" id="UP000691718"/>
    </source>
</evidence>
<keyword evidence="4" id="KW-1185">Reference proteome</keyword>
<evidence type="ECO:0000256" key="1">
    <source>
        <dbReference type="PROSITE-ProRule" id="PRU10141"/>
    </source>
</evidence>
<feature type="region of interest" description="Disordered" evidence="2">
    <location>
        <begin position="227"/>
        <end position="282"/>
    </location>
</feature>
<dbReference type="EMBL" id="CAJQZP010000212">
    <property type="protein sequence ID" value="CAG4947272.1"/>
    <property type="molecule type" value="Genomic_DNA"/>
</dbReference>
<feature type="compositionally biased region" description="Basic residues" evidence="2">
    <location>
        <begin position="227"/>
        <end position="244"/>
    </location>
</feature>
<feature type="binding site" evidence="1">
    <location>
        <position position="92"/>
    </location>
    <ligand>
        <name>ATP</name>
        <dbReference type="ChEBI" id="CHEBI:30616"/>
    </ligand>
</feature>
<reference evidence="3" key="1">
    <citation type="submission" date="2021-04" db="EMBL/GenBank/DDBJ databases">
        <authorList>
            <person name="Tunstrom K."/>
        </authorList>
    </citation>
    <scope>NUCLEOTIDE SEQUENCE</scope>
</reference>
<dbReference type="PROSITE" id="PS00107">
    <property type="entry name" value="PROTEIN_KINASE_ATP"/>
    <property type="match status" value="1"/>
</dbReference>
<proteinExistence type="predicted"/>
<comment type="caution">
    <text evidence="3">The sequence shown here is derived from an EMBL/GenBank/DDBJ whole genome shotgun (WGS) entry which is preliminary data.</text>
</comment>
<gene>
    <name evidence="3" type="ORF">PAPOLLO_LOCUS3570</name>
</gene>
<sequence>MCPRNDTVNEINKLILEKIPGQVKHYKSIDKIVSTGTMNNCGSGGSAMATGGGPYDAKIAGLYDLLDTLGSGHFAVVKSARHVFTGEKVAVKVIDKSKLDEVSKSHLFQENDDLEKKDAKSLKENQFLGEESHQKLEQEPFVSNKDLKRVESSSNRIQILENRLITFEELLLMQVKAGANEKFKRQKIAPGAEVITHDDVVKCKMEEKIKNIKKEPQTNKNVTMIKKQPKTNNLKKKEHKKTQRKVPSNEMTPDIMSDEDADMTPKRDTSFYGPSTLTGKTGMKKKLNETAHHQLIL</sequence>
<protein>
    <submittedName>
        <fullName evidence="3">(apollo) hypothetical protein</fullName>
    </submittedName>
</protein>
<evidence type="ECO:0000313" key="3">
    <source>
        <dbReference type="EMBL" id="CAG4947272.1"/>
    </source>
</evidence>
<keyword evidence="1" id="KW-0547">Nucleotide-binding</keyword>
<dbReference type="AlphaFoldDB" id="A0A8S3W8T9"/>
<dbReference type="OrthoDB" id="10035668at2759"/>
<accession>A0A8S3W8T9</accession>